<feature type="domain" description="Abortive phage infection protein C-terminal" evidence="1">
    <location>
        <begin position="256"/>
        <end position="540"/>
    </location>
</feature>
<name>A0A8J7IK57_9FLAO</name>
<evidence type="ECO:0000313" key="3">
    <source>
        <dbReference type="Proteomes" id="UP000610931"/>
    </source>
</evidence>
<keyword evidence="3" id="KW-1185">Reference proteome</keyword>
<evidence type="ECO:0000259" key="1">
    <source>
        <dbReference type="Pfam" id="PF10592"/>
    </source>
</evidence>
<evidence type="ECO:0000313" key="2">
    <source>
        <dbReference type="EMBL" id="MBJ6369691.1"/>
    </source>
</evidence>
<proteinExistence type="predicted"/>
<dbReference type="AlphaFoldDB" id="A0A8J7IK57"/>
<protein>
    <submittedName>
        <fullName evidence="2">AIPR family protein</fullName>
    </submittedName>
</protein>
<accession>A0A8J7IK57</accession>
<dbReference type="RefSeq" id="WP_199116815.1">
    <property type="nucleotide sequence ID" value="NZ_JAELVQ010000034.1"/>
</dbReference>
<comment type="caution">
    <text evidence="2">The sequence shown here is derived from an EMBL/GenBank/DDBJ whole genome shotgun (WGS) entry which is preliminary data.</text>
</comment>
<gene>
    <name evidence="2" type="ORF">JF259_16515</name>
</gene>
<sequence length="578" mass="66001">MDRITKSLIIELLQSQELVTEGDAKDFEKLVNYCIVSNDYSKTIDINAITIGDGGDTGIDGLAIIVNGQLVENKDEIDDLLERNNFLEVQYIFTQAKTSSSFNSGEVNTFIFGVKDFFSENPSLVRNSDIEKFAEISDYIYEKAPHFKENPSIKMFYCTTGKWVNDQNLLAVINQGKSEIEQFNLFEKILFYPYGAKEIATSYRKTKESISTTLTFSNRVTLPTINGISEAYIGILPFSEFRKILSDEEDNLVNVFEDNVRDFQGTNNDVNNGIEKTLNNSDSDLFSVLNNGVTIVASSISPTGDKFTIRDYQIVNGCQTSNVLFNNRSSSFIGNVNVPVKIIATDDDEIKNRITLATNNQTPIKKEQLASLTAFQRSLEQYYNSYSGDAKLYYERRSKQYNSDSSVLKTRIITVPYQIKSFAAMFLDNPHQVTSFFGTIVSRLNEGKAQIFTPDHVFSPYYTSAFAYYKLENHFRKRNIDTSYKKVRFHILMLFRMIYQPEPMPAFNSKKMDTYCQKLLNILNNDTESLKAFQKCLNVIDTAEFDKADKQDIKLLSKTKNLIERADKITAHNIIYKQ</sequence>
<dbReference type="InterPro" id="IPR018891">
    <property type="entry name" value="AIPR_C"/>
</dbReference>
<dbReference type="Proteomes" id="UP000610931">
    <property type="component" value="Unassembled WGS sequence"/>
</dbReference>
<organism evidence="2 3">
    <name type="scientific">Snuella sedimenti</name>
    <dbReference type="NCBI Taxonomy" id="2798802"/>
    <lineage>
        <taxon>Bacteria</taxon>
        <taxon>Pseudomonadati</taxon>
        <taxon>Bacteroidota</taxon>
        <taxon>Flavobacteriia</taxon>
        <taxon>Flavobacteriales</taxon>
        <taxon>Flavobacteriaceae</taxon>
        <taxon>Snuella</taxon>
    </lineage>
</organism>
<dbReference type="EMBL" id="JAELVQ010000034">
    <property type="protein sequence ID" value="MBJ6369691.1"/>
    <property type="molecule type" value="Genomic_DNA"/>
</dbReference>
<dbReference type="Pfam" id="PF10592">
    <property type="entry name" value="AIPR"/>
    <property type="match status" value="1"/>
</dbReference>
<reference evidence="2" key="1">
    <citation type="submission" date="2020-12" db="EMBL/GenBank/DDBJ databases">
        <title>Snuella sp. nov., isolated from sediment in Incheon.</title>
        <authorList>
            <person name="Kim W."/>
        </authorList>
    </citation>
    <scope>NUCLEOTIDE SEQUENCE</scope>
    <source>
        <strain evidence="2">CAU 1569</strain>
    </source>
</reference>